<protein>
    <recommendedName>
        <fullName evidence="1">Glycosyltransferase 2-like domain-containing protein</fullName>
    </recommendedName>
</protein>
<evidence type="ECO:0000259" key="1">
    <source>
        <dbReference type="Pfam" id="PF00535"/>
    </source>
</evidence>
<dbReference type="InterPro" id="IPR001173">
    <property type="entry name" value="Glyco_trans_2-like"/>
</dbReference>
<proteinExistence type="predicted"/>
<dbReference type="SUPFAM" id="SSF53448">
    <property type="entry name" value="Nucleotide-diphospho-sugar transferases"/>
    <property type="match status" value="1"/>
</dbReference>
<feature type="domain" description="Glycosyltransferase 2-like" evidence="1">
    <location>
        <begin position="4"/>
        <end position="171"/>
    </location>
</feature>
<dbReference type="Pfam" id="PF00535">
    <property type="entry name" value="Glycos_transf_2"/>
    <property type="match status" value="1"/>
</dbReference>
<dbReference type="CDD" id="cd04186">
    <property type="entry name" value="GT_2_like_c"/>
    <property type="match status" value="1"/>
</dbReference>
<dbReference type="InterPro" id="IPR029044">
    <property type="entry name" value="Nucleotide-diphossugar_trans"/>
</dbReference>
<dbReference type="Gene3D" id="3.90.550.10">
    <property type="entry name" value="Spore Coat Polysaccharide Biosynthesis Protein SpsA, Chain A"/>
    <property type="match status" value="1"/>
</dbReference>
<dbReference type="RefSeq" id="WP_353334017.1">
    <property type="nucleotide sequence ID" value="NZ_AP028055.1"/>
</dbReference>
<keyword evidence="3" id="KW-1185">Reference proteome</keyword>
<evidence type="ECO:0000313" key="3">
    <source>
        <dbReference type="Proteomes" id="UP001496674"/>
    </source>
</evidence>
<dbReference type="EMBL" id="AP028055">
    <property type="protein sequence ID" value="BEG98810.1"/>
    <property type="molecule type" value="Genomic_DNA"/>
</dbReference>
<reference evidence="2 3" key="1">
    <citation type="submission" date="2023-04" db="EMBL/GenBank/DDBJ databases">
        <title>Draft genome sequence of acteroides sedimenti strain YN3PY1.</title>
        <authorList>
            <person name="Yoshida N."/>
        </authorList>
    </citation>
    <scope>NUCLEOTIDE SEQUENCE [LARGE SCALE GENOMIC DNA]</scope>
    <source>
        <strain evidence="2 3">YN3PY1</strain>
    </source>
</reference>
<accession>A0ABM8I9U7</accession>
<name>A0ABM8I9U7_9BACE</name>
<sequence length="396" mass="44988">MKLSVIIVNYNVKYFLELCLNSLYRAIDQLSVEVFVVDNASTDGSLDYLKPRFSQVHFIANEENIGFARANNQAIALSKGEYILLLNPDTVVGEKVIVDCLDFMDTHSVAGGVGVKMVTGDGTFLPESKRGFPAPMTSFYKFTGLSRLFPNSTRFGKYHLRYLDENESHCIDVLAGAYMLMRKSTLDKCGLLDESFFMYGEDIDLSYRITQAGFENYYLPFPIIHYKGESTKKDSFKYVKVFYEAMVIFFKKHYPHYSVLFSCTVKTGIYLRALVALLNRMLKKIVGLSNSKENKSDQCFLVLGNEQMLQEVRELCRKNELNGDHHFLAVDEQTHPNGHLDLLLQASDFSHIVYDSDAFSYETIIRLISFAPVKGVEIGIYSVQTGILVTPQNSYL</sequence>
<dbReference type="PANTHER" id="PTHR43179:SF7">
    <property type="entry name" value="RHAMNOSYLTRANSFERASE WBBL"/>
    <property type="match status" value="1"/>
</dbReference>
<dbReference type="Proteomes" id="UP001496674">
    <property type="component" value="Chromosome"/>
</dbReference>
<gene>
    <name evidence="2" type="ORF">BSYN_10750</name>
</gene>
<dbReference type="PANTHER" id="PTHR43179">
    <property type="entry name" value="RHAMNOSYLTRANSFERASE WBBL"/>
    <property type="match status" value="1"/>
</dbReference>
<organism evidence="2 3">
    <name type="scientific">Bacteroides sedimenti</name>
    <dbReference type="NCBI Taxonomy" id="2136147"/>
    <lineage>
        <taxon>Bacteria</taxon>
        <taxon>Pseudomonadati</taxon>
        <taxon>Bacteroidota</taxon>
        <taxon>Bacteroidia</taxon>
        <taxon>Bacteroidales</taxon>
        <taxon>Bacteroidaceae</taxon>
        <taxon>Bacteroides</taxon>
    </lineage>
</organism>
<evidence type="ECO:0000313" key="2">
    <source>
        <dbReference type="EMBL" id="BEG98810.1"/>
    </source>
</evidence>